<evidence type="ECO:0000256" key="1">
    <source>
        <dbReference type="ARBA" id="ARBA00006586"/>
    </source>
</evidence>
<evidence type="ECO:0000256" key="2">
    <source>
        <dbReference type="ARBA" id="ARBA00022801"/>
    </source>
</evidence>
<dbReference type="KEGG" id="dfc:DFI_00410"/>
<comment type="similarity">
    <text evidence="1">Belongs to the peptidase S45 family.</text>
</comment>
<feature type="binding site" evidence="5">
    <location>
        <position position="355"/>
    </location>
    <ligand>
        <name>Ca(2+)</name>
        <dbReference type="ChEBI" id="CHEBI:29108"/>
    </ligand>
</feature>
<dbReference type="PANTHER" id="PTHR34218">
    <property type="entry name" value="PEPTIDASE S45 PENICILLIN AMIDASE"/>
    <property type="match status" value="1"/>
</dbReference>
<evidence type="ECO:0000256" key="3">
    <source>
        <dbReference type="ARBA" id="ARBA00023145"/>
    </source>
</evidence>
<evidence type="ECO:0000256" key="4">
    <source>
        <dbReference type="PIRSR" id="PIRSR001227-1"/>
    </source>
</evidence>
<keyword evidence="7" id="KW-0812">Transmembrane</keyword>
<name>A0A221SSP8_9DEIO</name>
<evidence type="ECO:0000313" key="8">
    <source>
        <dbReference type="EMBL" id="ASN79664.1"/>
    </source>
</evidence>
<keyword evidence="5" id="KW-0479">Metal-binding</keyword>
<dbReference type="InterPro" id="IPR029055">
    <property type="entry name" value="Ntn_hydrolases_N"/>
</dbReference>
<keyword evidence="5" id="KW-0106">Calcium</keyword>
<dbReference type="PIRSF" id="PIRSF001227">
    <property type="entry name" value="Pen_acylase"/>
    <property type="match status" value="1"/>
</dbReference>
<dbReference type="InterPro" id="IPR043147">
    <property type="entry name" value="Penicillin_amidase_A-knob"/>
</dbReference>
<evidence type="ECO:0000313" key="9">
    <source>
        <dbReference type="Proteomes" id="UP000259030"/>
    </source>
</evidence>
<feature type="active site" description="Nucleophile" evidence="4">
    <location>
        <position position="280"/>
    </location>
</feature>
<feature type="region of interest" description="Disordered" evidence="6">
    <location>
        <begin position="216"/>
        <end position="248"/>
    </location>
</feature>
<organism evidence="8 9">
    <name type="scientific">Deinococcus ficus</name>
    <dbReference type="NCBI Taxonomy" id="317577"/>
    <lineage>
        <taxon>Bacteria</taxon>
        <taxon>Thermotogati</taxon>
        <taxon>Deinococcota</taxon>
        <taxon>Deinococci</taxon>
        <taxon>Deinococcales</taxon>
        <taxon>Deinococcaceae</taxon>
        <taxon>Deinococcus</taxon>
    </lineage>
</organism>
<dbReference type="InterPro" id="IPR023343">
    <property type="entry name" value="Penicillin_amidase_dom1"/>
</dbReference>
<sequence>MATGRRGAGRRVGWVVRGLLGLILAVAAVIGGAFLWVRSTALPRVAGAAVVQGLSGPVTVTRDQWGVPHIRAQGSDEDAVFALGFVHWQDRAWQMDFQRRVAQGRLAEVLGEPALAQDRFLRIWGFQRAAESALPALSDRSRRLIRAYTAGVNAAMQEGKTAVEFRILGYTPDAWSDVDSVSWSKLMAFDLGGNYDEELLGRRVVDRLGEAGLNEVFPPYPEGAPTNLSADELPRPAAPPAGPAGTGDTALLPERTVETLRAHLAAARSLGMERVPGKGSNDWVIAGSRTESGKPILADDPHLALTSPMLWYLADLQGPTLKAIGASIPGLPAIVIGRNERVAWGVTNVNPDVQDLYLEPEGTRLTQRTEVIRVKGKPDVQLVVRESAHGPVISDVAGEDARAAGPTVALKWTALAPGDTTMDAFLGLNYAANWADFTRALSAYVAPSQNFVYADVDGNTGYYAPGRMPVRRGWDGSLPVPGDGSREWQGFIPFEDLPHTFNPADGLVVTANNRVVPGSYPYEIGNIRNWAEPYRARRITDLLTGRPTGLTLDDVKRVQLDTVSLVWQDLKPRMLAATPDGESSRRALELLRGWDGNQTVDSVPALIFEAWLMQLQKLAQDELGNEHAVNSLAVLNALDGGGRLCQDAARQIRDCPQLLTATLRQAVTDLQARLGDDPAGWTYGKLHRVASDHRAFGKVKYLRDVFNHSAPTPGGTNTVNVARPEAGTFRQTHGPSYRQIVDLSDPNRSLYIGSLGQGGSPIGPHASDQQTLWARGEYLPMSTDPKDWGPTRVMTLNSLK</sequence>
<dbReference type="InterPro" id="IPR002692">
    <property type="entry name" value="S45"/>
</dbReference>
<dbReference type="InterPro" id="IPR014395">
    <property type="entry name" value="Pen/GL7ACA/AHL_acylase"/>
</dbReference>
<dbReference type="GO" id="GO:0016811">
    <property type="term" value="F:hydrolase activity, acting on carbon-nitrogen (but not peptide) bonds, in linear amides"/>
    <property type="evidence" value="ECO:0007669"/>
    <property type="project" value="InterPro"/>
</dbReference>
<keyword evidence="9" id="KW-1185">Reference proteome</keyword>
<dbReference type="Gene3D" id="2.30.120.10">
    <property type="match status" value="1"/>
</dbReference>
<dbReference type="CDD" id="cd03747">
    <property type="entry name" value="Ntn_PGA_like"/>
    <property type="match status" value="1"/>
</dbReference>
<evidence type="ECO:0000256" key="7">
    <source>
        <dbReference type="SAM" id="Phobius"/>
    </source>
</evidence>
<comment type="cofactor">
    <cofactor evidence="5">
        <name>Ca(2+)</name>
        <dbReference type="ChEBI" id="CHEBI:29108"/>
    </cofactor>
    <text evidence="5">Binds 1 Ca(2+) ion per dimer.</text>
</comment>
<dbReference type="EMBL" id="CP021081">
    <property type="protein sequence ID" value="ASN79664.1"/>
    <property type="molecule type" value="Genomic_DNA"/>
</dbReference>
<dbReference type="AlphaFoldDB" id="A0A221SSP8"/>
<dbReference type="Gene3D" id="3.60.20.10">
    <property type="entry name" value="Glutamine Phosphoribosylpyrophosphate, subunit 1, domain 1"/>
    <property type="match status" value="1"/>
</dbReference>
<keyword evidence="7" id="KW-0472">Membrane</keyword>
<dbReference type="Proteomes" id="UP000259030">
    <property type="component" value="Chromosome"/>
</dbReference>
<dbReference type="STRING" id="317577.GCA_000419625_01099"/>
<accession>A0A221SSP8</accession>
<dbReference type="InterPro" id="IPR043146">
    <property type="entry name" value="Penicillin_amidase_N_B-knob"/>
</dbReference>
<dbReference type="Pfam" id="PF01804">
    <property type="entry name" value="Penicil_amidase"/>
    <property type="match status" value="1"/>
</dbReference>
<keyword evidence="2" id="KW-0378">Hydrolase</keyword>
<protein>
    <submittedName>
        <fullName evidence="8">Penicillin acylase family protein</fullName>
    </submittedName>
</protein>
<evidence type="ECO:0000256" key="6">
    <source>
        <dbReference type="SAM" id="MobiDB-lite"/>
    </source>
</evidence>
<keyword evidence="3" id="KW-0865">Zymogen</keyword>
<dbReference type="PANTHER" id="PTHR34218:SF4">
    <property type="entry name" value="ACYL-HOMOSERINE LACTONE ACYLASE QUIP"/>
    <property type="match status" value="1"/>
</dbReference>
<reference evidence="8 9" key="1">
    <citation type="submission" date="2017-05" db="EMBL/GenBank/DDBJ databases">
        <title>The complete genome sequence of Deinococcus ficus isolated from the rhizosphere of the Ficus religiosa L. in Taiwan.</title>
        <authorList>
            <person name="Wu K.-M."/>
            <person name="Liao T.-L."/>
            <person name="Liu Y.-M."/>
            <person name="Young C.-C."/>
            <person name="Tsai S.-F."/>
        </authorList>
    </citation>
    <scope>NUCLEOTIDE SEQUENCE [LARGE SCALE GENOMIC DNA]</scope>
    <source>
        <strain evidence="8 9">CC-FR2-10</strain>
    </source>
</reference>
<dbReference type="GO" id="GO:0046872">
    <property type="term" value="F:metal ion binding"/>
    <property type="evidence" value="ECO:0007669"/>
    <property type="project" value="UniProtKB-KW"/>
</dbReference>
<evidence type="ECO:0000256" key="5">
    <source>
        <dbReference type="PIRSR" id="PIRSR001227-2"/>
    </source>
</evidence>
<feature type="transmembrane region" description="Helical" evidence="7">
    <location>
        <begin position="12"/>
        <end position="37"/>
    </location>
</feature>
<proteinExistence type="inferred from homology"/>
<keyword evidence="7" id="KW-1133">Transmembrane helix</keyword>
<dbReference type="GO" id="GO:0017000">
    <property type="term" value="P:antibiotic biosynthetic process"/>
    <property type="evidence" value="ECO:0007669"/>
    <property type="project" value="InterPro"/>
</dbReference>
<dbReference type="Gene3D" id="1.10.439.10">
    <property type="entry name" value="Penicillin Amidohydrolase, domain 1"/>
    <property type="match status" value="1"/>
</dbReference>
<dbReference type="SUPFAM" id="SSF56235">
    <property type="entry name" value="N-terminal nucleophile aminohydrolases (Ntn hydrolases)"/>
    <property type="match status" value="1"/>
</dbReference>
<dbReference type="Gene3D" id="1.10.1400.10">
    <property type="match status" value="1"/>
</dbReference>
<gene>
    <name evidence="8" type="ORF">DFI_00410</name>
</gene>
<feature type="binding site" evidence="5">
    <location>
        <position position="352"/>
    </location>
    <ligand>
        <name>Ca(2+)</name>
        <dbReference type="ChEBI" id="CHEBI:29108"/>
    </ligand>
</feature>
<feature type="binding site" evidence="5">
    <location>
        <position position="198"/>
    </location>
    <ligand>
        <name>Ca(2+)</name>
        <dbReference type="ChEBI" id="CHEBI:29108"/>
    </ligand>
</feature>
<dbReference type="RefSeq" id="WP_027463238.1">
    <property type="nucleotide sequence ID" value="NZ_CP021081.1"/>
</dbReference>